<protein>
    <submittedName>
        <fullName evidence="7">Mechanosensitive ion channel</fullName>
    </submittedName>
</protein>
<dbReference type="STRING" id="651661.SAMN05660293_03140"/>
<feature type="transmembrane region" description="Helical" evidence="5">
    <location>
        <begin position="162"/>
        <end position="181"/>
    </location>
</feature>
<dbReference type="Gene3D" id="2.30.30.60">
    <property type="match status" value="1"/>
</dbReference>
<evidence type="ECO:0000313" key="8">
    <source>
        <dbReference type="Proteomes" id="UP000190897"/>
    </source>
</evidence>
<dbReference type="PANTHER" id="PTHR30566">
    <property type="entry name" value="YNAI-RELATED MECHANOSENSITIVE ION CHANNEL"/>
    <property type="match status" value="1"/>
</dbReference>
<dbReference type="RefSeq" id="WP_082215654.1">
    <property type="nucleotide sequence ID" value="NZ_FUZA01000003.1"/>
</dbReference>
<dbReference type="Proteomes" id="UP000190897">
    <property type="component" value="Unassembled WGS sequence"/>
</dbReference>
<accession>A0A1T5FF96</accession>
<dbReference type="EMBL" id="FUZA01000003">
    <property type="protein sequence ID" value="SKB94849.1"/>
    <property type="molecule type" value="Genomic_DNA"/>
</dbReference>
<feature type="transmembrane region" description="Helical" evidence="5">
    <location>
        <begin position="57"/>
        <end position="76"/>
    </location>
</feature>
<name>A0A1T5FF96_9BACT</name>
<evidence type="ECO:0000256" key="3">
    <source>
        <dbReference type="ARBA" id="ARBA00022989"/>
    </source>
</evidence>
<dbReference type="GO" id="GO:0016020">
    <property type="term" value="C:membrane"/>
    <property type="evidence" value="ECO:0007669"/>
    <property type="project" value="UniProtKB-SubCell"/>
</dbReference>
<organism evidence="7 8">
    <name type="scientific">Dyadobacter psychrophilus</name>
    <dbReference type="NCBI Taxonomy" id="651661"/>
    <lineage>
        <taxon>Bacteria</taxon>
        <taxon>Pseudomonadati</taxon>
        <taxon>Bacteroidota</taxon>
        <taxon>Cytophagia</taxon>
        <taxon>Cytophagales</taxon>
        <taxon>Spirosomataceae</taxon>
        <taxon>Dyadobacter</taxon>
    </lineage>
</organism>
<reference evidence="8" key="1">
    <citation type="submission" date="2017-02" db="EMBL/GenBank/DDBJ databases">
        <authorList>
            <person name="Varghese N."/>
            <person name="Submissions S."/>
        </authorList>
    </citation>
    <scope>NUCLEOTIDE SEQUENCE [LARGE SCALE GENOMIC DNA]</scope>
    <source>
        <strain evidence="8">DSM 22270</strain>
    </source>
</reference>
<dbReference type="InterPro" id="IPR010920">
    <property type="entry name" value="LSM_dom_sf"/>
</dbReference>
<dbReference type="InterPro" id="IPR006685">
    <property type="entry name" value="MscS_channel_2nd"/>
</dbReference>
<keyword evidence="8" id="KW-1185">Reference proteome</keyword>
<evidence type="ECO:0000259" key="6">
    <source>
        <dbReference type="Pfam" id="PF00924"/>
    </source>
</evidence>
<comment type="subcellular location">
    <subcellularLocation>
        <location evidence="1">Membrane</location>
    </subcellularLocation>
</comment>
<feature type="transmembrane region" description="Helical" evidence="5">
    <location>
        <begin position="135"/>
        <end position="156"/>
    </location>
</feature>
<feature type="domain" description="Mechanosensitive ion channel MscS" evidence="6">
    <location>
        <begin position="184"/>
        <end position="250"/>
    </location>
</feature>
<evidence type="ECO:0000313" key="7">
    <source>
        <dbReference type="EMBL" id="SKB94849.1"/>
    </source>
</evidence>
<dbReference type="AlphaFoldDB" id="A0A1T5FF96"/>
<evidence type="ECO:0000256" key="1">
    <source>
        <dbReference type="ARBA" id="ARBA00004370"/>
    </source>
</evidence>
<sequence length="362" mass="41492">MNDFFNLLDYRNSPWLIVLPALVIGLIISAVVINIIKITAAKKEWRAVKAVSENLTSVLYFFIPLVLITAALKTYSLTHKDYYWTFTISKVALIAVTTWLMTRIVIIIEKVLIDQLDFNTPDNNQARRLFTKIKFVKRMVIILIITIGVSILLLSFESVRQYGVGILTSAGIFSVIIGFAAQKSLANLMAGIQIAFTQPIKIDDVVIVEGEWGRIEEINLTYVVVNIWDLRRIVLPITYFIETPFQNWTRNESALIGTAFFQLNYLTPVARLREKLKEILDTTPLWDGKSWALQVTDTQGQLMILRALMSARNSSETFDLRCYVREKMIEFISLEYPEALPSFRIEEAKKQESMLPDNEPRI</sequence>
<evidence type="ECO:0000256" key="4">
    <source>
        <dbReference type="ARBA" id="ARBA00023136"/>
    </source>
</evidence>
<gene>
    <name evidence="7" type="ORF">SAMN05660293_03140</name>
</gene>
<evidence type="ECO:0000256" key="2">
    <source>
        <dbReference type="ARBA" id="ARBA00022692"/>
    </source>
</evidence>
<dbReference type="GO" id="GO:0008381">
    <property type="term" value="F:mechanosensitive monoatomic ion channel activity"/>
    <property type="evidence" value="ECO:0007669"/>
    <property type="project" value="UniProtKB-ARBA"/>
</dbReference>
<evidence type="ECO:0000256" key="5">
    <source>
        <dbReference type="SAM" id="Phobius"/>
    </source>
</evidence>
<dbReference type="InterPro" id="IPR023408">
    <property type="entry name" value="MscS_beta-dom_sf"/>
</dbReference>
<feature type="transmembrane region" description="Helical" evidence="5">
    <location>
        <begin position="82"/>
        <end position="101"/>
    </location>
</feature>
<dbReference type="PANTHER" id="PTHR30566:SF25">
    <property type="entry name" value="INNER MEMBRANE PROTEIN"/>
    <property type="match status" value="1"/>
</dbReference>
<keyword evidence="4 5" id="KW-0472">Membrane</keyword>
<dbReference type="OrthoDB" id="9792218at2"/>
<dbReference type="Gene3D" id="1.10.287.1260">
    <property type="match status" value="1"/>
</dbReference>
<keyword evidence="3 5" id="KW-1133">Transmembrane helix</keyword>
<proteinExistence type="predicted"/>
<dbReference type="SUPFAM" id="SSF50182">
    <property type="entry name" value="Sm-like ribonucleoproteins"/>
    <property type="match status" value="1"/>
</dbReference>
<feature type="transmembrane region" description="Helical" evidence="5">
    <location>
        <begin position="15"/>
        <end position="36"/>
    </location>
</feature>
<dbReference type="Pfam" id="PF00924">
    <property type="entry name" value="MS_channel_2nd"/>
    <property type="match status" value="1"/>
</dbReference>
<keyword evidence="2 5" id="KW-0812">Transmembrane</keyword>